<dbReference type="EMBL" id="JALLBG020000312">
    <property type="protein sequence ID" value="KAL3756244.1"/>
    <property type="molecule type" value="Genomic_DNA"/>
</dbReference>
<gene>
    <name evidence="1" type="ORF">ACHAWU_007195</name>
</gene>
<proteinExistence type="predicted"/>
<comment type="caution">
    <text evidence="1">The sequence shown here is derived from an EMBL/GenBank/DDBJ whole genome shotgun (WGS) entry which is preliminary data.</text>
</comment>
<name>A0ABD3LWX0_9STRA</name>
<protein>
    <submittedName>
        <fullName evidence="1">Uncharacterized protein</fullName>
    </submittedName>
</protein>
<evidence type="ECO:0000313" key="1">
    <source>
        <dbReference type="EMBL" id="KAL3756244.1"/>
    </source>
</evidence>
<reference evidence="1 2" key="1">
    <citation type="submission" date="2024-10" db="EMBL/GenBank/DDBJ databases">
        <title>Updated reference genomes for cyclostephanoid diatoms.</title>
        <authorList>
            <person name="Roberts W.R."/>
            <person name="Alverson A.J."/>
        </authorList>
    </citation>
    <scope>NUCLEOTIDE SEQUENCE [LARGE SCALE GENOMIC DNA]</scope>
    <source>
        <strain evidence="1 2">AJA232-27</strain>
    </source>
</reference>
<dbReference type="AlphaFoldDB" id="A0ABD3LWX0"/>
<dbReference type="Proteomes" id="UP001530293">
    <property type="component" value="Unassembled WGS sequence"/>
</dbReference>
<evidence type="ECO:0000313" key="2">
    <source>
        <dbReference type="Proteomes" id="UP001530293"/>
    </source>
</evidence>
<sequence length="164" mass="18000">MSRPTWSHNSPRAATTTSLSMATDETFEVTITMPGKQDLAAQMKFKSVLDVPSEIVEVRYKVPFGLNVEPKNNFALCTKDGPGGEKVGDILRYTSQWTLGLPRGDGVITTAMSFSGGISWQCSMFDVMRAGRWESVVEALTSNTENRTDEVVLLFERPLSTGGE</sequence>
<organism evidence="1 2">
    <name type="scientific">Discostella pseudostelligera</name>
    <dbReference type="NCBI Taxonomy" id="259834"/>
    <lineage>
        <taxon>Eukaryota</taxon>
        <taxon>Sar</taxon>
        <taxon>Stramenopiles</taxon>
        <taxon>Ochrophyta</taxon>
        <taxon>Bacillariophyta</taxon>
        <taxon>Coscinodiscophyceae</taxon>
        <taxon>Thalassiosirophycidae</taxon>
        <taxon>Stephanodiscales</taxon>
        <taxon>Stephanodiscaceae</taxon>
        <taxon>Discostella</taxon>
    </lineage>
</organism>
<accession>A0ABD3LWX0</accession>
<keyword evidence="2" id="KW-1185">Reference proteome</keyword>